<accession>A0ACC0V8A0</accession>
<keyword evidence="2" id="KW-1185">Reference proteome</keyword>
<dbReference type="EMBL" id="CM047942">
    <property type="protein sequence ID" value="KAI9901997.1"/>
    <property type="molecule type" value="Genomic_DNA"/>
</dbReference>
<gene>
    <name evidence="1" type="ORF">N3K66_003814</name>
</gene>
<comment type="caution">
    <text evidence="1">The sequence shown here is derived from an EMBL/GenBank/DDBJ whole genome shotgun (WGS) entry which is preliminary data.</text>
</comment>
<evidence type="ECO:0000313" key="1">
    <source>
        <dbReference type="EMBL" id="KAI9901997.1"/>
    </source>
</evidence>
<organism evidence="1 2">
    <name type="scientific">Trichothecium roseum</name>
    <dbReference type="NCBI Taxonomy" id="47278"/>
    <lineage>
        <taxon>Eukaryota</taxon>
        <taxon>Fungi</taxon>
        <taxon>Dikarya</taxon>
        <taxon>Ascomycota</taxon>
        <taxon>Pezizomycotina</taxon>
        <taxon>Sordariomycetes</taxon>
        <taxon>Hypocreomycetidae</taxon>
        <taxon>Hypocreales</taxon>
        <taxon>Hypocreales incertae sedis</taxon>
        <taxon>Trichothecium</taxon>
    </lineage>
</organism>
<protein>
    <submittedName>
        <fullName evidence="1">Uncharacterized protein</fullName>
    </submittedName>
</protein>
<proteinExistence type="predicted"/>
<name>A0ACC0V8A0_9HYPO</name>
<evidence type="ECO:0000313" key="2">
    <source>
        <dbReference type="Proteomes" id="UP001163324"/>
    </source>
</evidence>
<dbReference type="Proteomes" id="UP001163324">
    <property type="component" value="Chromosome 3"/>
</dbReference>
<sequence>MSSAAAFHEPGRQVSRSAKAHLEADNNRNKPYVPHDVITETSKTALTGLGAGFFIAALRNATSRQNVGAWGVFTRGAPLIGLATAGPAAYAFFSRTTMNLLEKDDAWASAFGGFVCGAIIGMPLKRFAPVMALGAASGAAHGAFYLFGNRLDSFKSDEDEFERKMVLRKTTRVPLEQTISEIGEGRGIRPPGYEERRRQRLKERYDFDVDPLKKET</sequence>
<reference evidence="1" key="1">
    <citation type="submission" date="2022-10" db="EMBL/GenBank/DDBJ databases">
        <title>Complete Genome of Trichothecium roseum strain YXFP-22015, a Plant Pathogen Isolated from Citrus.</title>
        <authorList>
            <person name="Wang Y."/>
            <person name="Zhu L."/>
        </authorList>
    </citation>
    <scope>NUCLEOTIDE SEQUENCE</scope>
    <source>
        <strain evidence="1">YXFP-22015</strain>
    </source>
</reference>